<dbReference type="Proteomes" id="UP000000763">
    <property type="component" value="Chromosome 7"/>
</dbReference>
<reference evidence="3" key="1">
    <citation type="journal article" date="2005" name="Nature">
        <title>The map-based sequence of the rice genome.</title>
        <authorList>
            <consortium name="International rice genome sequencing project (IRGSP)"/>
            <person name="Matsumoto T."/>
            <person name="Wu J."/>
            <person name="Kanamori H."/>
            <person name="Katayose Y."/>
            <person name="Fujisawa M."/>
            <person name="Namiki N."/>
            <person name="Mizuno H."/>
            <person name="Yamamoto K."/>
            <person name="Antonio B.A."/>
            <person name="Baba T."/>
            <person name="Sakata K."/>
            <person name="Nagamura Y."/>
            <person name="Aoki H."/>
            <person name="Arikawa K."/>
            <person name="Arita K."/>
            <person name="Bito T."/>
            <person name="Chiden Y."/>
            <person name="Fujitsuka N."/>
            <person name="Fukunaka R."/>
            <person name="Hamada M."/>
            <person name="Harada C."/>
            <person name="Hayashi A."/>
            <person name="Hijishita S."/>
            <person name="Honda M."/>
            <person name="Hosokawa S."/>
            <person name="Ichikawa Y."/>
            <person name="Idonuma A."/>
            <person name="Iijima M."/>
            <person name="Ikeda M."/>
            <person name="Ikeno M."/>
            <person name="Ito K."/>
            <person name="Ito S."/>
            <person name="Ito T."/>
            <person name="Ito Y."/>
            <person name="Ito Y."/>
            <person name="Iwabuchi A."/>
            <person name="Kamiya K."/>
            <person name="Karasawa W."/>
            <person name="Kurita K."/>
            <person name="Katagiri S."/>
            <person name="Kikuta A."/>
            <person name="Kobayashi H."/>
            <person name="Kobayashi N."/>
            <person name="Machita K."/>
            <person name="Maehara T."/>
            <person name="Masukawa M."/>
            <person name="Mizubayashi T."/>
            <person name="Mukai Y."/>
            <person name="Nagasaki H."/>
            <person name="Nagata Y."/>
            <person name="Naito S."/>
            <person name="Nakashima M."/>
            <person name="Nakama Y."/>
            <person name="Nakamichi Y."/>
            <person name="Nakamura M."/>
            <person name="Meguro A."/>
            <person name="Negishi M."/>
            <person name="Ohta I."/>
            <person name="Ohta T."/>
            <person name="Okamoto M."/>
            <person name="Ono N."/>
            <person name="Saji S."/>
            <person name="Sakaguchi M."/>
            <person name="Sakai K."/>
            <person name="Shibata M."/>
            <person name="Shimokawa T."/>
            <person name="Song J."/>
            <person name="Takazaki Y."/>
            <person name="Terasawa K."/>
            <person name="Tsugane M."/>
            <person name="Tsuji K."/>
            <person name="Ueda S."/>
            <person name="Waki K."/>
            <person name="Yamagata H."/>
            <person name="Yamamoto M."/>
            <person name="Yamamoto S."/>
            <person name="Yamane H."/>
            <person name="Yoshiki S."/>
            <person name="Yoshihara R."/>
            <person name="Yukawa K."/>
            <person name="Zhong H."/>
            <person name="Yano M."/>
            <person name="Yuan Q."/>
            <person name="Ouyang S."/>
            <person name="Liu J."/>
            <person name="Jones K.M."/>
            <person name="Gansberger K."/>
            <person name="Moffat K."/>
            <person name="Hill J."/>
            <person name="Bera J."/>
            <person name="Fadrosh D."/>
            <person name="Jin S."/>
            <person name="Johri S."/>
            <person name="Kim M."/>
            <person name="Overton L."/>
            <person name="Reardon M."/>
            <person name="Tsitrin T."/>
            <person name="Vuong H."/>
            <person name="Weaver B."/>
            <person name="Ciecko A."/>
            <person name="Tallon L."/>
            <person name="Jackson J."/>
            <person name="Pai G."/>
            <person name="Aken S.V."/>
            <person name="Utterback T."/>
            <person name="Reidmuller S."/>
            <person name="Feldblyum T."/>
            <person name="Hsiao J."/>
            <person name="Zismann V."/>
            <person name="Iobst S."/>
            <person name="de Vazeille A.R."/>
            <person name="Buell C.R."/>
            <person name="Ying K."/>
            <person name="Li Y."/>
            <person name="Lu T."/>
            <person name="Huang Y."/>
            <person name="Zhao Q."/>
            <person name="Feng Q."/>
            <person name="Zhang L."/>
            <person name="Zhu J."/>
            <person name="Weng Q."/>
            <person name="Mu J."/>
            <person name="Lu Y."/>
            <person name="Fan D."/>
            <person name="Liu Y."/>
            <person name="Guan J."/>
            <person name="Zhang Y."/>
            <person name="Yu S."/>
            <person name="Liu X."/>
            <person name="Zhang Y."/>
            <person name="Hong G."/>
            <person name="Han B."/>
            <person name="Choisne N."/>
            <person name="Demange N."/>
            <person name="Orjeda G."/>
            <person name="Samain S."/>
            <person name="Cattolico L."/>
            <person name="Pelletier E."/>
            <person name="Couloux A."/>
            <person name="Segurens B."/>
            <person name="Wincker P."/>
            <person name="D'Hont A."/>
            <person name="Scarpelli C."/>
            <person name="Weissenbach J."/>
            <person name="Salanoubat M."/>
            <person name="Quetier F."/>
            <person name="Yu Y."/>
            <person name="Kim H.R."/>
            <person name="Rambo T."/>
            <person name="Currie J."/>
            <person name="Collura K."/>
            <person name="Luo M."/>
            <person name="Yang T."/>
            <person name="Ammiraju J.S.S."/>
            <person name="Engler F."/>
            <person name="Soderlund C."/>
            <person name="Wing R.A."/>
            <person name="Palmer L.E."/>
            <person name="de la Bastide M."/>
            <person name="Spiegel L."/>
            <person name="Nascimento L."/>
            <person name="Zutavern T."/>
            <person name="O'Shaughnessy A."/>
            <person name="Dike S."/>
            <person name="Dedhia N."/>
            <person name="Preston R."/>
            <person name="Balija V."/>
            <person name="McCombie W.R."/>
            <person name="Chow T."/>
            <person name="Chen H."/>
            <person name="Chung M."/>
            <person name="Chen C."/>
            <person name="Shaw J."/>
            <person name="Wu H."/>
            <person name="Hsiao K."/>
            <person name="Chao Y."/>
            <person name="Chu M."/>
            <person name="Cheng C."/>
            <person name="Hour A."/>
            <person name="Lee P."/>
            <person name="Lin S."/>
            <person name="Lin Y."/>
            <person name="Liou J."/>
            <person name="Liu S."/>
            <person name="Hsing Y."/>
            <person name="Raghuvanshi S."/>
            <person name="Mohanty A."/>
            <person name="Bharti A.K."/>
            <person name="Gaur A."/>
            <person name="Gupta V."/>
            <person name="Kumar D."/>
            <person name="Ravi V."/>
            <person name="Vij S."/>
            <person name="Kapur A."/>
            <person name="Khurana P."/>
            <person name="Khurana P."/>
            <person name="Khurana J.P."/>
            <person name="Tyagi A.K."/>
            <person name="Gaikwad K."/>
            <person name="Singh A."/>
            <person name="Dalal V."/>
            <person name="Srivastava S."/>
            <person name="Dixit A."/>
            <person name="Pal A.K."/>
            <person name="Ghazi I.A."/>
            <person name="Yadav M."/>
            <person name="Pandit A."/>
            <person name="Bhargava A."/>
            <person name="Sureshbabu K."/>
            <person name="Batra K."/>
            <person name="Sharma T.R."/>
            <person name="Mohapatra T."/>
            <person name="Singh N.K."/>
            <person name="Messing J."/>
            <person name="Nelson A.B."/>
            <person name="Fuks G."/>
            <person name="Kavchok S."/>
            <person name="Keizer G."/>
            <person name="Linton E."/>
            <person name="Llaca V."/>
            <person name="Song R."/>
            <person name="Tanyolac B."/>
            <person name="Young S."/>
            <person name="Ho-Il K."/>
            <person name="Hahn J.H."/>
            <person name="Sangsakoo G."/>
            <person name="Vanavichit A."/>
            <person name="de Mattos Luiz.A.T."/>
            <person name="Zimmer P.D."/>
            <person name="Malone G."/>
            <person name="Dellagostin O."/>
            <person name="de Oliveira A.C."/>
            <person name="Bevan M."/>
            <person name="Bancroft I."/>
            <person name="Minx P."/>
            <person name="Cordum H."/>
            <person name="Wilson R."/>
            <person name="Cheng Z."/>
            <person name="Jin W."/>
            <person name="Jiang J."/>
            <person name="Leong S.A."/>
            <person name="Iwama H."/>
            <person name="Gojobori T."/>
            <person name="Itoh T."/>
            <person name="Niimura Y."/>
            <person name="Fujii Y."/>
            <person name="Habara T."/>
            <person name="Sakai H."/>
            <person name="Sato Y."/>
            <person name="Wilson G."/>
            <person name="Kumar K."/>
            <person name="McCouch S."/>
            <person name="Juretic N."/>
            <person name="Hoen D."/>
            <person name="Wright S."/>
            <person name="Bruskiewich R."/>
            <person name="Bureau T."/>
            <person name="Miyao A."/>
            <person name="Hirochika H."/>
            <person name="Nishikawa T."/>
            <person name="Kadowaki K."/>
            <person name="Sugiura M."/>
            <person name="Burr B."/>
            <person name="Sasaki T."/>
        </authorList>
    </citation>
    <scope>NUCLEOTIDE SEQUENCE [LARGE SCALE GENOMIC DNA]</scope>
    <source>
        <strain evidence="3">cv. Nipponbare</strain>
    </source>
</reference>
<feature type="region of interest" description="Disordered" evidence="1">
    <location>
        <begin position="16"/>
        <end position="35"/>
    </location>
</feature>
<evidence type="ECO:0000313" key="2">
    <source>
        <dbReference type="EMBL" id="BAD31356.1"/>
    </source>
</evidence>
<gene>
    <name evidence="2" type="primary">OSJNBa0024L18.27</name>
</gene>
<protein>
    <submittedName>
        <fullName evidence="2">Uncharacterized protein</fullName>
    </submittedName>
</protein>
<evidence type="ECO:0000313" key="3">
    <source>
        <dbReference type="Proteomes" id="UP000000763"/>
    </source>
</evidence>
<organism evidence="2 3">
    <name type="scientific">Oryza sativa subsp. japonica</name>
    <name type="common">Rice</name>
    <dbReference type="NCBI Taxonomy" id="39947"/>
    <lineage>
        <taxon>Eukaryota</taxon>
        <taxon>Viridiplantae</taxon>
        <taxon>Streptophyta</taxon>
        <taxon>Embryophyta</taxon>
        <taxon>Tracheophyta</taxon>
        <taxon>Spermatophyta</taxon>
        <taxon>Magnoliopsida</taxon>
        <taxon>Liliopsida</taxon>
        <taxon>Poales</taxon>
        <taxon>Poaceae</taxon>
        <taxon>BOP clade</taxon>
        <taxon>Oryzoideae</taxon>
        <taxon>Oryzeae</taxon>
        <taxon>Oryzinae</taxon>
        <taxon>Oryza</taxon>
        <taxon>Oryza sativa</taxon>
    </lineage>
</organism>
<reference evidence="3" key="2">
    <citation type="journal article" date="2008" name="Nucleic Acids Res.">
        <title>The rice annotation project database (RAP-DB): 2008 update.</title>
        <authorList>
            <consortium name="The rice annotation project (RAP)"/>
        </authorList>
    </citation>
    <scope>GENOME REANNOTATION</scope>
    <source>
        <strain evidence="3">cv. Nipponbare</strain>
    </source>
</reference>
<evidence type="ECO:0000256" key="1">
    <source>
        <dbReference type="SAM" id="MobiDB-lite"/>
    </source>
</evidence>
<name>Q69QL5_ORYSJ</name>
<dbReference type="EMBL" id="AP005409">
    <property type="protein sequence ID" value="BAD31356.1"/>
    <property type="molecule type" value="Genomic_DNA"/>
</dbReference>
<dbReference type="AlphaFoldDB" id="Q69QL5"/>
<sequence length="88" mass="9447">MGSWIWADDGRIRHPASSHGVIRDDGDGGGGAKQSSMLATKRSIIDTGYEVEIKSEKKKMNGLWIAHYLVVVGREPPVATAAVLAITD</sequence>
<proteinExistence type="predicted"/>
<accession>Q69QL5</accession>